<organism evidence="1 2">
    <name type="scientific">Tessaracoccus lapidicaptus</name>
    <dbReference type="NCBI Taxonomy" id="1427523"/>
    <lineage>
        <taxon>Bacteria</taxon>
        <taxon>Bacillati</taxon>
        <taxon>Actinomycetota</taxon>
        <taxon>Actinomycetes</taxon>
        <taxon>Propionibacteriales</taxon>
        <taxon>Propionibacteriaceae</taxon>
        <taxon>Tessaracoccus</taxon>
    </lineage>
</organism>
<dbReference type="Proteomes" id="UP000093501">
    <property type="component" value="Unassembled WGS sequence"/>
</dbReference>
<evidence type="ECO:0000313" key="1">
    <source>
        <dbReference type="EMBL" id="OCL31658.1"/>
    </source>
</evidence>
<proteinExistence type="predicted"/>
<dbReference type="AlphaFoldDB" id="A0A1C0AI22"/>
<dbReference type="EMBL" id="MBQD01000025">
    <property type="protein sequence ID" value="OCL31658.1"/>
    <property type="molecule type" value="Genomic_DNA"/>
</dbReference>
<protein>
    <submittedName>
        <fullName evidence="1">Uncharacterized protein</fullName>
    </submittedName>
</protein>
<sequence length="318" mass="33752">MKKSQELKKAAAESAAAAAEYSQHALKEGIERAQILLDEARLQAGPLLHDAKVRSADFAARRLDDLEPHIKDALDKVAPAVDAARERLEDDLLPKLQEALHHAAASPAVAEATKRGTAAVAALKGELEVKPKKSKMKAFGKFLAISAIVAGAVAAVRHFLAPKDDGWTAHEPSKAYVNNNDTFSNAAKFASDTAPEGEPDEVATPAEDIANDTQSADVEEAVAAEDAVLSETTAEDQPYHDGGTPEPVEEPGVAATASAYGDDAYVGSEPPEGFTIKGNERSKKYHLEGSAGYERTIAEVWFKSEEAAQNAGFTKAQR</sequence>
<evidence type="ECO:0000313" key="2">
    <source>
        <dbReference type="Proteomes" id="UP000093501"/>
    </source>
</evidence>
<reference evidence="2" key="1">
    <citation type="submission" date="2016-07" db="EMBL/GenBank/DDBJ databases">
        <authorList>
            <person name="Florea S."/>
            <person name="Webb J.S."/>
            <person name="Jaromczyk J."/>
            <person name="Schardl C.L."/>
        </authorList>
    </citation>
    <scope>NUCLEOTIDE SEQUENCE [LARGE SCALE GENOMIC DNA]</scope>
    <source>
        <strain evidence="2">IPBSL-7</strain>
    </source>
</reference>
<gene>
    <name evidence="1" type="ORF">BCR15_08470</name>
</gene>
<comment type="caution">
    <text evidence="1">The sequence shown here is derived from an EMBL/GenBank/DDBJ whole genome shotgun (WGS) entry which is preliminary data.</text>
</comment>
<dbReference type="RefSeq" id="WP_068752434.1">
    <property type="nucleotide sequence ID" value="NZ_LR214441.1"/>
</dbReference>
<name>A0A1C0AI22_9ACTN</name>
<accession>A0A1C0AI22</accession>
<keyword evidence="2" id="KW-1185">Reference proteome</keyword>